<gene>
    <name evidence="3" type="ORF">DAEQUDRAFT_766380</name>
</gene>
<accession>A0A165PM21</accession>
<name>A0A165PM21_9APHY</name>
<dbReference type="OrthoDB" id="2803164at2759"/>
<evidence type="ECO:0000256" key="1">
    <source>
        <dbReference type="SAM" id="Coils"/>
    </source>
</evidence>
<keyword evidence="4" id="KW-1185">Reference proteome</keyword>
<dbReference type="EMBL" id="KV429067">
    <property type="protein sequence ID" value="KZT68376.1"/>
    <property type="molecule type" value="Genomic_DNA"/>
</dbReference>
<dbReference type="Proteomes" id="UP000076727">
    <property type="component" value="Unassembled WGS sequence"/>
</dbReference>
<evidence type="ECO:0000313" key="3">
    <source>
        <dbReference type="EMBL" id="KZT68376.1"/>
    </source>
</evidence>
<feature type="coiled-coil region" evidence="1">
    <location>
        <begin position="211"/>
        <end position="245"/>
    </location>
</feature>
<proteinExistence type="predicted"/>
<evidence type="ECO:0000256" key="2">
    <source>
        <dbReference type="SAM" id="MobiDB-lite"/>
    </source>
</evidence>
<organism evidence="3 4">
    <name type="scientific">Daedalea quercina L-15889</name>
    <dbReference type="NCBI Taxonomy" id="1314783"/>
    <lineage>
        <taxon>Eukaryota</taxon>
        <taxon>Fungi</taxon>
        <taxon>Dikarya</taxon>
        <taxon>Basidiomycota</taxon>
        <taxon>Agaricomycotina</taxon>
        <taxon>Agaricomycetes</taxon>
        <taxon>Polyporales</taxon>
        <taxon>Fomitopsis</taxon>
    </lineage>
</organism>
<feature type="region of interest" description="Disordered" evidence="2">
    <location>
        <begin position="163"/>
        <end position="200"/>
    </location>
</feature>
<keyword evidence="1" id="KW-0175">Coiled coil</keyword>
<evidence type="ECO:0000313" key="4">
    <source>
        <dbReference type="Proteomes" id="UP000076727"/>
    </source>
</evidence>
<protein>
    <submittedName>
        <fullName evidence="3">Uncharacterized protein</fullName>
    </submittedName>
</protein>
<sequence length="655" mass="73814">MTFEDVVFDLLTAWDRFTGGSTLMFHAEGGVPPATVLHLNNTKVLSYVPTLVAEDHSEFAKYIAIPTIRRWGLAYSAFGGHRPLVEPPDGPFAPLPTNLHIRRSVQLPLIPPPIGLTSHTVFYGRPDEELKDMIAKEKNKYRKQLDIYRDRAVGPASICSRHRPAVATSPSPNDATNPVLPPPHDEGAPAEPAVSDSEATLSGYPEHLNCEMTYLEEIRCLKEQVEDLERQNGILHAELESVNEERDILKLHLTITIGTTELPPSSATPANSLHTTIPTSPANSSHAAVSMLPTISSVSSISQSTQTILHMLPDPYGDDMPRHLQVPYTQLVLPPPDHHQPLVPFGEHSTEALCYWGLPTIWHRELWEIEHRVEPDDSMPSEVTYGPQAAIAARPIQPTKRKHMNQDAATTRERHAAAQAKHDEIERELAGWYASAEDTAKQLATRFDKEPQYFLSRMFSGGFKKQKERKPNVWNAWQHRVMTQANEDREPGERQGLIETIEECRDAYDRLSDSAKQDLLEELLEERDSRKIGVRLNQRGRIADVNAVWALVIELLKGLKARVGIEFVLLLVRNNHEFLMDPKWFISSMQIDEYLHVAVHGWDPEKIGTLVEAFLVAGCDFMSFYCTPREKAEHLRKLIRRKILEGLGALVESFA</sequence>
<reference evidence="3 4" key="1">
    <citation type="journal article" date="2016" name="Mol. Biol. Evol.">
        <title>Comparative Genomics of Early-Diverging Mushroom-Forming Fungi Provides Insights into the Origins of Lignocellulose Decay Capabilities.</title>
        <authorList>
            <person name="Nagy L.G."/>
            <person name="Riley R."/>
            <person name="Tritt A."/>
            <person name="Adam C."/>
            <person name="Daum C."/>
            <person name="Floudas D."/>
            <person name="Sun H."/>
            <person name="Yadav J.S."/>
            <person name="Pangilinan J."/>
            <person name="Larsson K.H."/>
            <person name="Matsuura K."/>
            <person name="Barry K."/>
            <person name="Labutti K."/>
            <person name="Kuo R."/>
            <person name="Ohm R.A."/>
            <person name="Bhattacharya S.S."/>
            <person name="Shirouzu T."/>
            <person name="Yoshinaga Y."/>
            <person name="Martin F.M."/>
            <person name="Grigoriev I.V."/>
            <person name="Hibbett D.S."/>
        </authorList>
    </citation>
    <scope>NUCLEOTIDE SEQUENCE [LARGE SCALE GENOMIC DNA]</scope>
    <source>
        <strain evidence="3 4">L-15889</strain>
    </source>
</reference>
<dbReference type="STRING" id="1314783.A0A165PM21"/>
<dbReference type="AlphaFoldDB" id="A0A165PM21"/>